<gene>
    <name evidence="1" type="ORF">DPMN_050814</name>
</gene>
<dbReference type="AlphaFoldDB" id="A0A9D4CIU0"/>
<comment type="caution">
    <text evidence="1">The sequence shown here is derived from an EMBL/GenBank/DDBJ whole genome shotgun (WGS) entry which is preliminary data.</text>
</comment>
<proteinExistence type="predicted"/>
<evidence type="ECO:0000313" key="1">
    <source>
        <dbReference type="EMBL" id="KAH3724986.1"/>
    </source>
</evidence>
<protein>
    <submittedName>
        <fullName evidence="1">Uncharacterized protein</fullName>
    </submittedName>
</protein>
<dbReference type="Proteomes" id="UP000828390">
    <property type="component" value="Unassembled WGS sequence"/>
</dbReference>
<organism evidence="1 2">
    <name type="scientific">Dreissena polymorpha</name>
    <name type="common">Zebra mussel</name>
    <name type="synonym">Mytilus polymorpha</name>
    <dbReference type="NCBI Taxonomy" id="45954"/>
    <lineage>
        <taxon>Eukaryota</taxon>
        <taxon>Metazoa</taxon>
        <taxon>Spiralia</taxon>
        <taxon>Lophotrochozoa</taxon>
        <taxon>Mollusca</taxon>
        <taxon>Bivalvia</taxon>
        <taxon>Autobranchia</taxon>
        <taxon>Heteroconchia</taxon>
        <taxon>Euheterodonta</taxon>
        <taxon>Imparidentia</taxon>
        <taxon>Neoheterodontei</taxon>
        <taxon>Myida</taxon>
        <taxon>Dreissenoidea</taxon>
        <taxon>Dreissenidae</taxon>
        <taxon>Dreissena</taxon>
    </lineage>
</organism>
<reference evidence="1" key="2">
    <citation type="submission" date="2020-11" db="EMBL/GenBank/DDBJ databases">
        <authorList>
            <person name="McCartney M.A."/>
            <person name="Auch B."/>
            <person name="Kono T."/>
            <person name="Mallez S."/>
            <person name="Becker A."/>
            <person name="Gohl D.M."/>
            <person name="Silverstein K.A.T."/>
            <person name="Koren S."/>
            <person name="Bechman K.B."/>
            <person name="Herman A."/>
            <person name="Abrahante J.E."/>
            <person name="Garbe J."/>
        </authorList>
    </citation>
    <scope>NUCLEOTIDE SEQUENCE</scope>
    <source>
        <strain evidence="1">Duluth1</strain>
        <tissue evidence="1">Whole animal</tissue>
    </source>
</reference>
<name>A0A9D4CIU0_DREPO</name>
<evidence type="ECO:0000313" key="2">
    <source>
        <dbReference type="Proteomes" id="UP000828390"/>
    </source>
</evidence>
<keyword evidence="2" id="KW-1185">Reference proteome</keyword>
<accession>A0A9D4CIU0</accession>
<reference evidence="1" key="1">
    <citation type="journal article" date="2019" name="bioRxiv">
        <title>The Genome of the Zebra Mussel, Dreissena polymorpha: A Resource for Invasive Species Research.</title>
        <authorList>
            <person name="McCartney M.A."/>
            <person name="Auch B."/>
            <person name="Kono T."/>
            <person name="Mallez S."/>
            <person name="Zhang Y."/>
            <person name="Obille A."/>
            <person name="Becker A."/>
            <person name="Abrahante J.E."/>
            <person name="Garbe J."/>
            <person name="Badalamenti J.P."/>
            <person name="Herman A."/>
            <person name="Mangelson H."/>
            <person name="Liachko I."/>
            <person name="Sullivan S."/>
            <person name="Sone E.D."/>
            <person name="Koren S."/>
            <person name="Silverstein K.A.T."/>
            <person name="Beckman K.B."/>
            <person name="Gohl D.M."/>
        </authorList>
    </citation>
    <scope>NUCLEOTIDE SEQUENCE</scope>
    <source>
        <strain evidence="1">Duluth1</strain>
        <tissue evidence="1">Whole animal</tissue>
    </source>
</reference>
<sequence length="163" mass="18379">MTTTPLSPSVEDPFLTCDSLMILTSWVAPAIIRDEDHVNSMTNTSTDLPMIGEKLDEVTSFNHLVVYLSMDGTSTAEVRKKIVQVLDKQFHHLPKYRLHTSIVVSIPLNGFETWTLHADTERMMHAFENKSQYQLSPTGERLTTKTVLKGTLEGGRPTHNRPD</sequence>
<dbReference type="EMBL" id="JAIWYP010000012">
    <property type="protein sequence ID" value="KAH3724986.1"/>
    <property type="molecule type" value="Genomic_DNA"/>
</dbReference>